<accession>A0A1C4XGW9</accession>
<dbReference type="STRING" id="262898.GA0070564_10383"/>
<dbReference type="SMART" id="SM00450">
    <property type="entry name" value="RHOD"/>
    <property type="match status" value="1"/>
</dbReference>
<dbReference type="GO" id="GO:0016740">
    <property type="term" value="F:transferase activity"/>
    <property type="evidence" value="ECO:0007669"/>
    <property type="project" value="UniProtKB-KW"/>
</dbReference>
<dbReference type="PANTHER" id="PTHR45431:SF3">
    <property type="entry name" value="RHODANESE-LIKE DOMAIN-CONTAINING PROTEIN 15, CHLOROPLASTIC"/>
    <property type="match status" value="1"/>
</dbReference>
<dbReference type="Pfam" id="PF00581">
    <property type="entry name" value="Rhodanese"/>
    <property type="match status" value="1"/>
</dbReference>
<dbReference type="InterPro" id="IPR001763">
    <property type="entry name" value="Rhodanese-like_dom"/>
</dbReference>
<protein>
    <submittedName>
        <fullName evidence="2">Rhodanese-related sulfurtransferase</fullName>
    </submittedName>
</protein>
<reference evidence="3" key="1">
    <citation type="submission" date="2016-06" db="EMBL/GenBank/DDBJ databases">
        <authorList>
            <person name="Varghese N."/>
            <person name="Submissions Spin"/>
        </authorList>
    </citation>
    <scope>NUCLEOTIDE SEQUENCE [LARGE SCALE GENOMIC DNA]</scope>
    <source>
        <strain evidence="3">DSM 44830</strain>
    </source>
</reference>
<evidence type="ECO:0000313" key="2">
    <source>
        <dbReference type="EMBL" id="SCF07664.1"/>
    </source>
</evidence>
<dbReference type="Gene3D" id="3.40.250.10">
    <property type="entry name" value="Rhodanese-like domain"/>
    <property type="match status" value="1"/>
</dbReference>
<dbReference type="SUPFAM" id="SSF52821">
    <property type="entry name" value="Rhodanese/Cell cycle control phosphatase"/>
    <property type="match status" value="1"/>
</dbReference>
<dbReference type="InterPro" id="IPR036873">
    <property type="entry name" value="Rhodanese-like_dom_sf"/>
</dbReference>
<dbReference type="PROSITE" id="PS50206">
    <property type="entry name" value="RHODANESE_3"/>
    <property type="match status" value="1"/>
</dbReference>
<name>A0A1C4XGW9_9ACTN</name>
<dbReference type="Proteomes" id="UP000199504">
    <property type="component" value="Unassembled WGS sequence"/>
</dbReference>
<dbReference type="InterPro" id="IPR052367">
    <property type="entry name" value="Thiosulfate_ST/Rhodanese-like"/>
</dbReference>
<gene>
    <name evidence="2" type="ORF">GA0070564_10383</name>
</gene>
<organism evidence="2 3">
    <name type="scientific">Micromonospora mirobrigensis</name>
    <dbReference type="NCBI Taxonomy" id="262898"/>
    <lineage>
        <taxon>Bacteria</taxon>
        <taxon>Bacillati</taxon>
        <taxon>Actinomycetota</taxon>
        <taxon>Actinomycetes</taxon>
        <taxon>Micromonosporales</taxon>
        <taxon>Micromonosporaceae</taxon>
        <taxon>Micromonospora</taxon>
    </lineage>
</organism>
<sequence>MDAARGGAHPRVNCDVVPSHRLACRSPGLHDREVFPDVMSPGVDALLEQARAGLRRLTPHETVEAVRAGALLIDTRTDGQRREQGDLPGAIVIDRTVLEWRLDPASAWRIPEATGYDREIVVVCRQGFSSSLAAASLQVLGLRAATDMVGGVEAWRQAGLPMSDGPADVRY</sequence>
<keyword evidence="2" id="KW-0808">Transferase</keyword>
<feature type="domain" description="Rhodanese" evidence="1">
    <location>
        <begin position="66"/>
        <end position="164"/>
    </location>
</feature>
<evidence type="ECO:0000259" key="1">
    <source>
        <dbReference type="PROSITE" id="PS50206"/>
    </source>
</evidence>
<dbReference type="AlphaFoldDB" id="A0A1C4XGW9"/>
<dbReference type="EMBL" id="FMCX01000003">
    <property type="protein sequence ID" value="SCF07664.1"/>
    <property type="molecule type" value="Genomic_DNA"/>
</dbReference>
<evidence type="ECO:0000313" key="3">
    <source>
        <dbReference type="Proteomes" id="UP000199504"/>
    </source>
</evidence>
<dbReference type="PANTHER" id="PTHR45431">
    <property type="entry name" value="RHODANESE-LIKE DOMAIN-CONTAINING PROTEIN 15, CHLOROPLASTIC"/>
    <property type="match status" value="1"/>
</dbReference>
<keyword evidence="3" id="KW-1185">Reference proteome</keyword>
<proteinExistence type="predicted"/>